<sequence precursor="true">MHRPEQLKDLSVFASLAVLLVACSSATCSADDAASAAERGYRTLRTKAFLPNDFDDSVFKDLWKQWPEPDRSKAETATEKSRLRMIRDRYGLHQGPEDDSRLLGWVPTENGGHAMNCFACHGGAVDEKVIPGLANTELDLAALVRDVRATKLAKLKPLSHLDLAQLNLPLGGSRGTTNAVIFGVILDGIRNPDMSVDTSRDTRPHVHHFLDAPAWWNLKKKSRLYYDGFAPKNHRMLVQFTLIPKNDRETIYSWEDDFRDILAYIESIEPPKFPYEIDRKLAGRGQVVFENNCAECHGTYGDDWTYQERVVPIDDLGTDRVRFDAMTTDHRAHLSKSWMSRYGKDEVIPDPAGYIAPPLDGIWASAPYLHNGSVPTLWHLLHPEERPKVWRRKSTKFNREQVGFKIESFDSIPAEDRRTDEKREYVDTTKFGYSADGHDYPSRLSENEKVAVLEYLKTL</sequence>
<dbReference type="SUPFAM" id="SSF46626">
    <property type="entry name" value="Cytochrome c"/>
    <property type="match status" value="1"/>
</dbReference>
<keyword evidence="8" id="KW-1185">Reference proteome</keyword>
<dbReference type="PROSITE" id="PS51007">
    <property type="entry name" value="CYTC"/>
    <property type="match status" value="1"/>
</dbReference>
<accession>A0A517R2Z1</accession>
<evidence type="ECO:0000256" key="4">
    <source>
        <dbReference type="PROSITE-ProRule" id="PRU00433"/>
    </source>
</evidence>
<reference evidence="7 8" key="1">
    <citation type="submission" date="2019-02" db="EMBL/GenBank/DDBJ databases">
        <title>Deep-cultivation of Planctomycetes and their phenomic and genomic characterization uncovers novel biology.</title>
        <authorList>
            <person name="Wiegand S."/>
            <person name="Jogler M."/>
            <person name="Boedeker C."/>
            <person name="Pinto D."/>
            <person name="Vollmers J."/>
            <person name="Rivas-Marin E."/>
            <person name="Kohn T."/>
            <person name="Peeters S.H."/>
            <person name="Heuer A."/>
            <person name="Rast P."/>
            <person name="Oberbeckmann S."/>
            <person name="Bunk B."/>
            <person name="Jeske O."/>
            <person name="Meyerdierks A."/>
            <person name="Storesund J.E."/>
            <person name="Kallscheuer N."/>
            <person name="Luecker S."/>
            <person name="Lage O.M."/>
            <person name="Pohl T."/>
            <person name="Merkel B.J."/>
            <person name="Hornburger P."/>
            <person name="Mueller R.-W."/>
            <person name="Bruemmer F."/>
            <person name="Labrenz M."/>
            <person name="Spormann A.M."/>
            <person name="Op den Camp H."/>
            <person name="Overmann J."/>
            <person name="Amann R."/>
            <person name="Jetten M.S.M."/>
            <person name="Mascher T."/>
            <person name="Medema M.H."/>
            <person name="Devos D.P."/>
            <person name="Kaster A.-K."/>
            <person name="Ovreas L."/>
            <person name="Rohde M."/>
            <person name="Galperin M.Y."/>
            <person name="Jogler C."/>
        </authorList>
    </citation>
    <scope>NUCLEOTIDE SEQUENCE [LARGE SCALE GENOMIC DNA]</scope>
    <source>
        <strain evidence="7 8">Pan189</strain>
    </source>
</reference>
<dbReference type="AlphaFoldDB" id="A0A517R2Z1"/>
<keyword evidence="3 4" id="KW-0408">Iron</keyword>
<keyword evidence="2 4" id="KW-0479">Metal-binding</keyword>
<keyword evidence="5" id="KW-0732">Signal</keyword>
<dbReference type="GO" id="GO:0004130">
    <property type="term" value="F:cytochrome-c peroxidase activity"/>
    <property type="evidence" value="ECO:0007669"/>
    <property type="project" value="TreeGrafter"/>
</dbReference>
<name>A0A517R2Z1_9PLAN</name>
<feature type="chain" id="PRO_5021808050" evidence="5">
    <location>
        <begin position="31"/>
        <end position="459"/>
    </location>
</feature>
<dbReference type="PANTHER" id="PTHR30600:SF9">
    <property type="entry name" value="BLR7738 PROTEIN"/>
    <property type="match status" value="1"/>
</dbReference>
<dbReference type="EMBL" id="CP036268">
    <property type="protein sequence ID" value="QDT38248.1"/>
    <property type="molecule type" value="Genomic_DNA"/>
</dbReference>
<feature type="domain" description="Cytochrome c" evidence="6">
    <location>
        <begin position="280"/>
        <end position="459"/>
    </location>
</feature>
<evidence type="ECO:0000256" key="3">
    <source>
        <dbReference type="ARBA" id="ARBA00023004"/>
    </source>
</evidence>
<dbReference type="InterPro" id="IPR009056">
    <property type="entry name" value="Cyt_c-like_dom"/>
</dbReference>
<dbReference type="Gene3D" id="1.10.760.10">
    <property type="entry name" value="Cytochrome c-like domain"/>
    <property type="match status" value="1"/>
</dbReference>
<dbReference type="GO" id="GO:0009055">
    <property type="term" value="F:electron transfer activity"/>
    <property type="evidence" value="ECO:0007669"/>
    <property type="project" value="InterPro"/>
</dbReference>
<dbReference type="InterPro" id="IPR036909">
    <property type="entry name" value="Cyt_c-like_dom_sf"/>
</dbReference>
<evidence type="ECO:0000256" key="2">
    <source>
        <dbReference type="ARBA" id="ARBA00022723"/>
    </source>
</evidence>
<evidence type="ECO:0000313" key="7">
    <source>
        <dbReference type="EMBL" id="QDT38248.1"/>
    </source>
</evidence>
<dbReference type="Proteomes" id="UP000317318">
    <property type="component" value="Chromosome"/>
</dbReference>
<evidence type="ECO:0000313" key="8">
    <source>
        <dbReference type="Proteomes" id="UP000317318"/>
    </source>
</evidence>
<keyword evidence="1 4" id="KW-0349">Heme</keyword>
<dbReference type="GO" id="GO:0020037">
    <property type="term" value="F:heme binding"/>
    <property type="evidence" value="ECO:0007669"/>
    <property type="project" value="InterPro"/>
</dbReference>
<dbReference type="PROSITE" id="PS51257">
    <property type="entry name" value="PROKAR_LIPOPROTEIN"/>
    <property type="match status" value="1"/>
</dbReference>
<dbReference type="GO" id="GO:0046872">
    <property type="term" value="F:metal ion binding"/>
    <property type="evidence" value="ECO:0007669"/>
    <property type="project" value="UniProtKB-KW"/>
</dbReference>
<dbReference type="InterPro" id="IPR051395">
    <property type="entry name" value="Cytochrome_c_Peroxidase/MauG"/>
</dbReference>
<organism evidence="7 8">
    <name type="scientific">Stratiformator vulcanicus</name>
    <dbReference type="NCBI Taxonomy" id="2527980"/>
    <lineage>
        <taxon>Bacteria</taxon>
        <taxon>Pseudomonadati</taxon>
        <taxon>Planctomycetota</taxon>
        <taxon>Planctomycetia</taxon>
        <taxon>Planctomycetales</taxon>
        <taxon>Planctomycetaceae</taxon>
        <taxon>Stratiformator</taxon>
    </lineage>
</organism>
<evidence type="ECO:0000256" key="1">
    <source>
        <dbReference type="ARBA" id="ARBA00022617"/>
    </source>
</evidence>
<dbReference type="PANTHER" id="PTHR30600">
    <property type="entry name" value="CYTOCHROME C PEROXIDASE-RELATED"/>
    <property type="match status" value="1"/>
</dbReference>
<proteinExistence type="predicted"/>
<gene>
    <name evidence="7" type="ORF">Pan189_26380</name>
</gene>
<evidence type="ECO:0000256" key="5">
    <source>
        <dbReference type="SAM" id="SignalP"/>
    </source>
</evidence>
<evidence type="ECO:0000259" key="6">
    <source>
        <dbReference type="PROSITE" id="PS51007"/>
    </source>
</evidence>
<protein>
    <submittedName>
        <fullName evidence="7">Cytochrome c</fullName>
    </submittedName>
</protein>
<dbReference type="Pfam" id="PF21419">
    <property type="entry name" value="RoxA-like_Cyt-c"/>
    <property type="match status" value="1"/>
</dbReference>
<dbReference type="KEGG" id="svp:Pan189_26380"/>
<feature type="signal peptide" evidence="5">
    <location>
        <begin position="1"/>
        <end position="30"/>
    </location>
</feature>